<evidence type="ECO:0000256" key="2">
    <source>
        <dbReference type="ARBA" id="ARBA00022737"/>
    </source>
</evidence>
<dbReference type="InterPro" id="IPR045344">
    <property type="entry name" value="C-JID"/>
</dbReference>
<proteinExistence type="predicted"/>
<feature type="domain" description="C-JID" evidence="4">
    <location>
        <begin position="671"/>
        <end position="806"/>
    </location>
</feature>
<accession>A0A314Z223</accession>
<keyword evidence="1" id="KW-0433">Leucine-rich repeat</keyword>
<evidence type="ECO:0000256" key="3">
    <source>
        <dbReference type="SAM" id="MobiDB-lite"/>
    </source>
</evidence>
<evidence type="ECO:0000256" key="1">
    <source>
        <dbReference type="ARBA" id="ARBA00022614"/>
    </source>
</evidence>
<gene>
    <name evidence="5" type="ORF">Pyn_05103</name>
</gene>
<evidence type="ECO:0000259" key="4">
    <source>
        <dbReference type="Pfam" id="PF20160"/>
    </source>
</evidence>
<dbReference type="STRING" id="2094558.A0A314Z223"/>
<dbReference type="Proteomes" id="UP000250321">
    <property type="component" value="Unassembled WGS sequence"/>
</dbReference>
<feature type="region of interest" description="Disordered" evidence="3">
    <location>
        <begin position="144"/>
        <end position="173"/>
    </location>
</feature>
<name>A0A314Z223_PRUYE</name>
<reference evidence="5 6" key="1">
    <citation type="submission" date="2018-02" db="EMBL/GenBank/DDBJ databases">
        <title>Draft genome of wild Prunus yedoensis var. nudiflora.</title>
        <authorList>
            <person name="Baek S."/>
            <person name="Kim J.-H."/>
            <person name="Choi K."/>
            <person name="Kim G.-B."/>
            <person name="Cho A."/>
            <person name="Jang H."/>
            <person name="Shin C.-H."/>
            <person name="Yu H.-J."/>
            <person name="Mun J.-H."/>
        </authorList>
    </citation>
    <scope>NUCLEOTIDE SEQUENCE [LARGE SCALE GENOMIC DNA]</scope>
    <source>
        <strain evidence="6">cv. Jeju island</strain>
        <tissue evidence="5">Leaf</tissue>
    </source>
</reference>
<keyword evidence="2" id="KW-0677">Repeat</keyword>
<evidence type="ECO:0000313" key="5">
    <source>
        <dbReference type="EMBL" id="PQQ12733.1"/>
    </source>
</evidence>
<protein>
    <submittedName>
        <fullName evidence="5">Nematode resistance-like protein</fullName>
    </submittedName>
</protein>
<dbReference type="Pfam" id="PF20160">
    <property type="entry name" value="C-JID"/>
    <property type="match status" value="2"/>
</dbReference>
<evidence type="ECO:0000313" key="6">
    <source>
        <dbReference type="Proteomes" id="UP000250321"/>
    </source>
</evidence>
<comment type="caution">
    <text evidence="5">The sequence shown here is derived from an EMBL/GenBank/DDBJ whole genome shotgun (WGS) entry which is preliminary data.</text>
</comment>
<organism evidence="5 6">
    <name type="scientific">Prunus yedoensis var. nudiflora</name>
    <dbReference type="NCBI Taxonomy" id="2094558"/>
    <lineage>
        <taxon>Eukaryota</taxon>
        <taxon>Viridiplantae</taxon>
        <taxon>Streptophyta</taxon>
        <taxon>Embryophyta</taxon>
        <taxon>Tracheophyta</taxon>
        <taxon>Spermatophyta</taxon>
        <taxon>Magnoliopsida</taxon>
        <taxon>eudicotyledons</taxon>
        <taxon>Gunneridae</taxon>
        <taxon>Pentapetalae</taxon>
        <taxon>rosids</taxon>
        <taxon>fabids</taxon>
        <taxon>Rosales</taxon>
        <taxon>Rosaceae</taxon>
        <taxon>Amygdaloideae</taxon>
        <taxon>Amygdaleae</taxon>
        <taxon>Prunus</taxon>
    </lineage>
</organism>
<keyword evidence="6" id="KW-1185">Reference proteome</keyword>
<sequence length="850" mass="96733">MKAWLSRRSTESTITIPLPHDVDAQKHDSLEDVPEFDEELGLKFTRNHLIELCTTEDPHERLLALDYRDCNFAGPFIHWCFIPQSDLAESSNKRLIQATITPDSPGTRVTGCGASPIYLEDVPKFVRKLNKHYSYCYQGYQPEQEEDGMRSIPSTSGVQTEQEEVQEQETTTSTRIVGQLRRNVESLLEKLFEGLQRGLPNLYDYGFIFCLRERLPWFSEQSSTSACTVNLRLPPNLHNNEKWAGLSLYVVCALPPGLPLFRTFYECHLYTPIEAVGHEQLMHRLMLSSSWDDNVGSHRLLIIHIPRALFGCRTPGVEVEMCGMRLVYNQDFKGLIQTIAHCTNDRPAYYGTGDFTDTKKYKGISLGATSLLTNLLEAAKSSEHSSVSEVCPPFMPIDFRRETYSAEDSQHERKTTPIHPLQYFGSAFDPSNNMSSDQNQLLDFEREMKYNSCFPPNEIVEWFGHHRSGPSVKIPLPLNLCEDTNWIGLALCAYFSVLDHSTTDLDNLNPEISHNLTCLLETDEGCLESLHGYCTNSQEFEWFYRMGGFIWLSYIPRCWFSDQLKERGHLEASIGSDRGSLGVHRCGLRLIYLEDEEGLKETIMHCMTSLSDINQGKDKQYQNCEAGSSSITGSNVVNPHLERSEKHNDKKWNFGCHLMYNSCFPSSITLEWFGDQSSGSSIRVPLPPHLYSATNWIGLALCASFSIVENPTADLDNLNPEISHHLICHLESDRGTIEPLHDYCTTNEEFQWLPFGGFIWVSYIPRVWFSDQLNECDVLEASFVSDHEAFTVHECGLRLVYQHDEEEIKQTILHYMTLSDKKGKNMQCPTGDAGSSSRPGSYIVKPLLKD</sequence>
<feature type="domain" description="C-JID" evidence="4">
    <location>
        <begin position="454"/>
        <end position="596"/>
    </location>
</feature>
<dbReference type="AlphaFoldDB" id="A0A314Z223"/>
<dbReference type="EMBL" id="PJQY01000335">
    <property type="protein sequence ID" value="PQQ12733.1"/>
    <property type="molecule type" value="Genomic_DNA"/>
</dbReference>
<dbReference type="OrthoDB" id="1936883at2759"/>